<dbReference type="GO" id="GO:0042286">
    <property type="term" value="F:glutamate-1-semialdehyde 2,1-aminomutase activity"/>
    <property type="evidence" value="ECO:0007669"/>
    <property type="project" value="UniProtKB-EC"/>
</dbReference>
<dbReference type="EC" id="5.4.3.8" evidence="5"/>
<dbReference type="Gene3D" id="3.90.1150.10">
    <property type="entry name" value="Aspartate Aminotransferase, domain 1"/>
    <property type="match status" value="1"/>
</dbReference>
<evidence type="ECO:0000256" key="1">
    <source>
        <dbReference type="ARBA" id="ARBA00001579"/>
    </source>
</evidence>
<comment type="caution">
    <text evidence="11">The sequence shown here is derived from an EMBL/GenBank/DDBJ whole genome shotgun (WGS) entry which is preliminary data.</text>
</comment>
<keyword evidence="8" id="KW-0627">Porphyrin biosynthesis</keyword>
<dbReference type="InterPro" id="IPR005814">
    <property type="entry name" value="Aminotrans_3"/>
</dbReference>
<dbReference type="InterPro" id="IPR015422">
    <property type="entry name" value="PyrdxlP-dep_Trfase_small"/>
</dbReference>
<keyword evidence="12" id="KW-1185">Reference proteome</keyword>
<evidence type="ECO:0000256" key="4">
    <source>
        <dbReference type="ARBA" id="ARBA00008981"/>
    </source>
</evidence>
<evidence type="ECO:0000256" key="9">
    <source>
        <dbReference type="RuleBase" id="RU003560"/>
    </source>
</evidence>
<dbReference type="Proteomes" id="UP000247498">
    <property type="component" value="Unassembled WGS sequence"/>
</dbReference>
<sequence>MQVLQKQTARPAGQRAQKSGRRATVFRAQAVATDRKPLVTTKSDEIMAEARNLLPGGVNSPVRAFKSVGGNPIVFDRVKGPYCWDVDGNKYVDYIGSWGPAIVGAANDEVNAVLRDQIEKGTSFGAPGPLENVLAKMVIERVPSVEMVRFVSSGTEACLSVLRLMRAYTKREKVIKFVGCYHGHADSFLVKAGSGVATLGLPDSPGVPASTAAATLNATYNDLDSVRELFKANKGQIAGVILEPVVGNSGFIVPTKEFLQGLREICTAEGALLCFDEVMTGFRIAKGCAQEHWGITPDVTTMGKVIGGGLPVGAYGGRREIMEMVAPAGPMYQAGTLSGNPLAMAAGIKTLEILGRPGAYEHLDRITGKLINGIMAAAKENGHAVTGGHISGMFGFFFCEGPVTCYEDVADKADTAKFARFHRAMLEEGVYLAPSQFEAGFTGLQHTDADIEFTIEAARRALKRI</sequence>
<dbReference type="STRING" id="307507.A0A2V0PFQ3"/>
<evidence type="ECO:0000256" key="6">
    <source>
        <dbReference type="ARBA" id="ARBA00022898"/>
    </source>
</evidence>
<dbReference type="InterPro" id="IPR049704">
    <property type="entry name" value="Aminotrans_3_PPA_site"/>
</dbReference>
<evidence type="ECO:0000256" key="7">
    <source>
        <dbReference type="ARBA" id="ARBA00023235"/>
    </source>
</evidence>
<feature type="region of interest" description="Disordered" evidence="10">
    <location>
        <begin position="1"/>
        <end position="23"/>
    </location>
</feature>
<dbReference type="PANTHER" id="PTHR43713">
    <property type="entry name" value="GLUTAMATE-1-SEMIALDEHYDE 2,1-AMINOMUTASE"/>
    <property type="match status" value="1"/>
</dbReference>
<dbReference type="NCBIfam" id="TIGR00713">
    <property type="entry name" value="hemL"/>
    <property type="match status" value="1"/>
</dbReference>
<protein>
    <recommendedName>
        <fullName evidence="5">glutamate-1-semialdehyde 2,1-aminomutase</fullName>
        <ecNumber evidence="5">5.4.3.8</ecNumber>
    </recommendedName>
</protein>
<dbReference type="EMBL" id="BDRX01000085">
    <property type="protein sequence ID" value="GBF96740.1"/>
    <property type="molecule type" value="Genomic_DNA"/>
</dbReference>
<comment type="cofactor">
    <cofactor evidence="2">
        <name>pyridoxal 5'-phosphate</name>
        <dbReference type="ChEBI" id="CHEBI:597326"/>
    </cofactor>
</comment>
<keyword evidence="6 9" id="KW-0663">Pyridoxal phosphate</keyword>
<comment type="similarity">
    <text evidence="4">Belongs to the class-III pyridoxal-phosphate-dependent aminotransferase family. HemL subfamily.</text>
</comment>
<dbReference type="AlphaFoldDB" id="A0A2V0PFQ3"/>
<dbReference type="FunFam" id="3.40.640.10:FF:000021">
    <property type="entry name" value="Glutamate-1-semialdehyde 2,1-aminomutase"/>
    <property type="match status" value="1"/>
</dbReference>
<dbReference type="Pfam" id="PF00202">
    <property type="entry name" value="Aminotran_3"/>
    <property type="match status" value="1"/>
</dbReference>
<dbReference type="CDD" id="cd00610">
    <property type="entry name" value="OAT_like"/>
    <property type="match status" value="1"/>
</dbReference>
<comment type="pathway">
    <text evidence="3">Porphyrin-containing compound metabolism; protoporphyrin-IX biosynthesis; 5-aminolevulinate from L-glutamyl-tRNA(Glu): step 2/2.</text>
</comment>
<dbReference type="InterPro" id="IPR004639">
    <property type="entry name" value="4pyrrol_synth_GluAld_NH2Trfase"/>
</dbReference>
<dbReference type="OrthoDB" id="425114at2759"/>
<evidence type="ECO:0000313" key="11">
    <source>
        <dbReference type="EMBL" id="GBF96740.1"/>
    </source>
</evidence>
<dbReference type="GO" id="GO:0030170">
    <property type="term" value="F:pyridoxal phosphate binding"/>
    <property type="evidence" value="ECO:0007669"/>
    <property type="project" value="InterPro"/>
</dbReference>
<dbReference type="Gene3D" id="3.40.640.10">
    <property type="entry name" value="Type I PLP-dependent aspartate aminotransferase-like (Major domain)"/>
    <property type="match status" value="1"/>
</dbReference>
<dbReference type="GO" id="GO:0006782">
    <property type="term" value="P:protoporphyrinogen IX biosynthetic process"/>
    <property type="evidence" value="ECO:0007669"/>
    <property type="project" value="UniProtKB-UniPathway"/>
</dbReference>
<dbReference type="HAMAP" id="MF_00375">
    <property type="entry name" value="HemL_aminotrans_3"/>
    <property type="match status" value="1"/>
</dbReference>
<name>A0A2V0PFQ3_9CHLO</name>
<evidence type="ECO:0000313" key="12">
    <source>
        <dbReference type="Proteomes" id="UP000247498"/>
    </source>
</evidence>
<keyword evidence="7" id="KW-0413">Isomerase</keyword>
<evidence type="ECO:0000256" key="10">
    <source>
        <dbReference type="SAM" id="MobiDB-lite"/>
    </source>
</evidence>
<dbReference type="InterPro" id="IPR015424">
    <property type="entry name" value="PyrdxlP-dep_Trfase"/>
</dbReference>
<evidence type="ECO:0000256" key="3">
    <source>
        <dbReference type="ARBA" id="ARBA00004819"/>
    </source>
</evidence>
<reference evidence="11 12" key="1">
    <citation type="journal article" date="2018" name="Sci. Rep.">
        <title>Raphidocelis subcapitata (=Pseudokirchneriella subcapitata) provides an insight into genome evolution and environmental adaptations in the Sphaeropleales.</title>
        <authorList>
            <person name="Suzuki S."/>
            <person name="Yamaguchi H."/>
            <person name="Nakajima N."/>
            <person name="Kawachi M."/>
        </authorList>
    </citation>
    <scope>NUCLEOTIDE SEQUENCE [LARGE SCALE GENOMIC DNA]</scope>
    <source>
        <strain evidence="11 12">NIES-35</strain>
    </source>
</reference>
<dbReference type="UniPathway" id="UPA00251">
    <property type="reaction ID" value="UER00317"/>
</dbReference>
<accession>A0A2V0PFQ3</accession>
<dbReference type="PROSITE" id="PS00600">
    <property type="entry name" value="AA_TRANSFER_CLASS_3"/>
    <property type="match status" value="1"/>
</dbReference>
<dbReference type="FunCoup" id="A0A2V0PFQ3">
    <property type="interactions" value="867"/>
</dbReference>
<dbReference type="NCBIfam" id="NF000818">
    <property type="entry name" value="PRK00062.1"/>
    <property type="match status" value="1"/>
</dbReference>
<comment type="catalytic activity">
    <reaction evidence="1">
        <text>(S)-4-amino-5-oxopentanoate = 5-aminolevulinate</text>
        <dbReference type="Rhea" id="RHEA:14265"/>
        <dbReference type="ChEBI" id="CHEBI:57501"/>
        <dbReference type="ChEBI" id="CHEBI:356416"/>
        <dbReference type="EC" id="5.4.3.8"/>
    </reaction>
</comment>
<evidence type="ECO:0000256" key="8">
    <source>
        <dbReference type="ARBA" id="ARBA00023244"/>
    </source>
</evidence>
<dbReference type="InParanoid" id="A0A2V0PFQ3"/>
<dbReference type="GO" id="GO:0008483">
    <property type="term" value="F:transaminase activity"/>
    <property type="evidence" value="ECO:0007669"/>
    <property type="project" value="InterPro"/>
</dbReference>
<evidence type="ECO:0000256" key="5">
    <source>
        <dbReference type="ARBA" id="ARBA00012143"/>
    </source>
</evidence>
<evidence type="ECO:0000256" key="2">
    <source>
        <dbReference type="ARBA" id="ARBA00001933"/>
    </source>
</evidence>
<proteinExistence type="inferred from homology"/>
<dbReference type="InterPro" id="IPR015421">
    <property type="entry name" value="PyrdxlP-dep_Trfase_major"/>
</dbReference>
<dbReference type="SUPFAM" id="SSF53383">
    <property type="entry name" value="PLP-dependent transferases"/>
    <property type="match status" value="1"/>
</dbReference>
<organism evidence="11 12">
    <name type="scientific">Raphidocelis subcapitata</name>
    <dbReference type="NCBI Taxonomy" id="307507"/>
    <lineage>
        <taxon>Eukaryota</taxon>
        <taxon>Viridiplantae</taxon>
        <taxon>Chlorophyta</taxon>
        <taxon>core chlorophytes</taxon>
        <taxon>Chlorophyceae</taxon>
        <taxon>CS clade</taxon>
        <taxon>Sphaeropleales</taxon>
        <taxon>Selenastraceae</taxon>
        <taxon>Raphidocelis</taxon>
    </lineage>
</organism>
<gene>
    <name evidence="11" type="ORF">Rsub_09482</name>
</gene>
<dbReference type="PANTHER" id="PTHR43713:SF3">
    <property type="entry name" value="GLUTAMATE-1-SEMIALDEHYDE 2,1-AMINOMUTASE 1, CHLOROPLASTIC-RELATED"/>
    <property type="match status" value="1"/>
</dbReference>